<dbReference type="Proteomes" id="UP000229081">
    <property type="component" value="Chromosome"/>
</dbReference>
<evidence type="ECO:0000313" key="1">
    <source>
        <dbReference type="EMBL" id="ATY30940.1"/>
    </source>
</evidence>
<dbReference type="KEGG" id="sphc:CVN68_02165"/>
<proteinExistence type="predicted"/>
<gene>
    <name evidence="1" type="ORF">CVN68_02165</name>
</gene>
<organism evidence="1 2">
    <name type="scientific">Sphingomonas psychrotolerans</name>
    <dbReference type="NCBI Taxonomy" id="1327635"/>
    <lineage>
        <taxon>Bacteria</taxon>
        <taxon>Pseudomonadati</taxon>
        <taxon>Pseudomonadota</taxon>
        <taxon>Alphaproteobacteria</taxon>
        <taxon>Sphingomonadales</taxon>
        <taxon>Sphingomonadaceae</taxon>
        <taxon>Sphingomonas</taxon>
    </lineage>
</organism>
<dbReference type="EMBL" id="CP024923">
    <property type="protein sequence ID" value="ATY30940.1"/>
    <property type="molecule type" value="Genomic_DNA"/>
</dbReference>
<sequence>MGMDWHLELKTALKALAGAVVTDAWVNEMALYGPEDAGHFTDPSLNFVQANVLELRTLDGGTIHISCVQDNDTWAIWPHVVSTDKQLSSDVGEGTFRTRPMPEFPRGSVSCFQMAPDDVSSIQEIRMTIDKREVILRAGEVYEKTDGTLSVCDRDESVLVLLDGEAYSQLKFNEPIYSPLDR</sequence>
<keyword evidence="2" id="KW-1185">Reference proteome</keyword>
<reference evidence="1 2" key="1">
    <citation type="submission" date="2017-11" db="EMBL/GenBank/DDBJ databases">
        <title>Complete genome sequence of Sphingomonas sp. Strain Cra20, a psychrotolerant potential plant growth promoting rhizobacteria.</title>
        <authorList>
            <person name="Luo Y."/>
        </authorList>
    </citation>
    <scope>NUCLEOTIDE SEQUENCE [LARGE SCALE GENOMIC DNA]</scope>
    <source>
        <strain evidence="1 2">Cra20</strain>
    </source>
</reference>
<accession>A0A2K8MAN6</accession>
<evidence type="ECO:0000313" key="2">
    <source>
        <dbReference type="Proteomes" id="UP000229081"/>
    </source>
</evidence>
<dbReference type="AlphaFoldDB" id="A0A2K8MAN6"/>
<dbReference type="RefSeq" id="WP_100280751.1">
    <property type="nucleotide sequence ID" value="NZ_CP024923.1"/>
</dbReference>
<name>A0A2K8MAN6_9SPHN</name>
<protein>
    <submittedName>
        <fullName evidence="1">Uncharacterized protein</fullName>
    </submittedName>
</protein>